<evidence type="ECO:0000256" key="1">
    <source>
        <dbReference type="ARBA" id="ARBA00022603"/>
    </source>
</evidence>
<reference evidence="8 9" key="3">
    <citation type="submission" date="2016-01" db="EMBL/GenBank/DDBJ databases">
        <title>The new phylogeny of the genus Mycobacterium.</title>
        <authorList>
            <person name="Tarcisio F."/>
            <person name="Conor M."/>
            <person name="Antonella G."/>
            <person name="Elisabetta G."/>
            <person name="Giulia F.S."/>
            <person name="Sara T."/>
            <person name="Anna F."/>
            <person name="Clotilde B."/>
            <person name="Roberto B."/>
            <person name="Veronica D.S."/>
            <person name="Fabio R."/>
            <person name="Monica P."/>
            <person name="Olivier J."/>
            <person name="Enrico T."/>
            <person name="Nicola S."/>
        </authorList>
    </citation>
    <scope>NUCLEOTIDE SEQUENCE [LARGE SCALE GENOMIC DNA]</scope>
    <source>
        <strain evidence="8 9">DSM 44626</strain>
    </source>
</reference>
<keyword evidence="3" id="KW-0949">S-adenosyl-L-methionine</keyword>
<dbReference type="PANTHER" id="PTHR43712">
    <property type="entry name" value="PUTATIVE (AFU_ORTHOLOGUE AFUA_4G14580)-RELATED"/>
    <property type="match status" value="1"/>
</dbReference>
<dbReference type="PIRSF" id="PIRSF005739">
    <property type="entry name" value="O-mtase"/>
    <property type="match status" value="1"/>
</dbReference>
<dbReference type="EMBL" id="HG964446">
    <property type="protein sequence ID" value="CDO90486.1"/>
    <property type="molecule type" value="Genomic_DNA"/>
</dbReference>
<dbReference type="AlphaFoldDB" id="A0A024K3I9"/>
<dbReference type="PROSITE" id="PS51683">
    <property type="entry name" value="SAM_OMT_II"/>
    <property type="match status" value="1"/>
</dbReference>
<dbReference type="InterPro" id="IPR029063">
    <property type="entry name" value="SAM-dependent_MTases_sf"/>
</dbReference>
<dbReference type="InterPro" id="IPR036390">
    <property type="entry name" value="WH_DNA-bd_sf"/>
</dbReference>
<dbReference type="PANTHER" id="PTHR43712:SF2">
    <property type="entry name" value="O-METHYLTRANSFERASE CICE"/>
    <property type="match status" value="1"/>
</dbReference>
<keyword evidence="9" id="KW-1185">Reference proteome</keyword>
<dbReference type="Proteomes" id="UP000193710">
    <property type="component" value="Unassembled WGS sequence"/>
</dbReference>
<dbReference type="HOGENOM" id="CLU_005533_12_0_11"/>
<dbReference type="InterPro" id="IPR016461">
    <property type="entry name" value="COMT-like"/>
</dbReference>
<accession>A0A024K3I9</accession>
<keyword evidence="2 7" id="KW-0808">Transferase</keyword>
<dbReference type="SUPFAM" id="SSF46785">
    <property type="entry name" value="Winged helix' DNA-binding domain"/>
    <property type="match status" value="1"/>
</dbReference>
<dbReference type="InterPro" id="IPR012967">
    <property type="entry name" value="COMT_dimerisation"/>
</dbReference>
<dbReference type="CDD" id="cd02440">
    <property type="entry name" value="AdoMet_MTases"/>
    <property type="match status" value="1"/>
</dbReference>
<dbReference type="STRING" id="47839.BN973_04881"/>
<evidence type="ECO:0000259" key="5">
    <source>
        <dbReference type="Pfam" id="PF00891"/>
    </source>
</evidence>
<evidence type="ECO:0000313" key="7">
    <source>
        <dbReference type="EMBL" id="CDO90486.1"/>
    </source>
</evidence>
<dbReference type="Gene3D" id="1.10.10.10">
    <property type="entry name" value="Winged helix-like DNA-binding domain superfamily/Winged helix DNA-binding domain"/>
    <property type="match status" value="1"/>
</dbReference>
<sequence>MFSPKIPDNQISRVIGIVRHHLGQLHQRMVPPSIAMFELISNAWSAQAITAAADLGIADALAKKPLSATELAEAVDAEADAVGRLMRALVGCGVFRQLRDGRYALNPIGATLRTDSEVSLRSAARFVGAPQHREHWSHLTTAIRTDRAVVAELRGKPIFEYLAEEKDYDEVFNEAMTSASTLAIGPVVAGYDFSRFATIVDVAGGHGRLLAAILKATPQARGILFDQPHVVADAPTLLKQHRVADRVRVAEGSFFEEITSGGDAYVLKHIVHDWSDDKALQILRNVRKAAGAGKHVLLVEQVLPEHDRDFVGNLLDLEVLVEFDGRERTAAGYAELLDRAGFRMTRVVDTASPYSVVEAVAV</sequence>
<dbReference type="OrthoDB" id="4145676at2"/>
<dbReference type="Pfam" id="PF00891">
    <property type="entry name" value="Methyltransf_2"/>
    <property type="match status" value="1"/>
</dbReference>
<dbReference type="InterPro" id="IPR001077">
    <property type="entry name" value="COMT_C"/>
</dbReference>
<dbReference type="GO" id="GO:0032259">
    <property type="term" value="P:methylation"/>
    <property type="evidence" value="ECO:0007669"/>
    <property type="project" value="UniProtKB-KW"/>
</dbReference>
<gene>
    <name evidence="8" type="ORF">AWC29_04815</name>
    <name evidence="7" type="ORF">BN973_04881</name>
</gene>
<dbReference type="eggNOG" id="COG1414">
    <property type="taxonomic scope" value="Bacteria"/>
</dbReference>
<dbReference type="Gene3D" id="1.10.287.1350">
    <property type="match status" value="1"/>
</dbReference>
<evidence type="ECO:0000259" key="6">
    <source>
        <dbReference type="Pfam" id="PF08100"/>
    </source>
</evidence>
<name>A0A024K3I9_9MYCO</name>
<reference evidence="7" key="2">
    <citation type="submission" date="2014-04" db="EMBL/GenBank/DDBJ databases">
        <authorList>
            <person name="Xu Y.W."/>
            <person name="Yang Q."/>
        </authorList>
    </citation>
    <scope>NUCLEOTIDE SEQUENCE</scope>
    <source>
        <strain evidence="7">DSM 44626</strain>
    </source>
</reference>
<dbReference type="Pfam" id="PF08100">
    <property type="entry name" value="Dimerisation"/>
    <property type="match status" value="1"/>
</dbReference>
<evidence type="ECO:0000256" key="3">
    <source>
        <dbReference type="ARBA" id="ARBA00022691"/>
    </source>
</evidence>
<dbReference type="GO" id="GO:0008171">
    <property type="term" value="F:O-methyltransferase activity"/>
    <property type="evidence" value="ECO:0007669"/>
    <property type="project" value="InterPro"/>
</dbReference>
<dbReference type="EMBL" id="LQPY01000002">
    <property type="protein sequence ID" value="ORX08371.1"/>
    <property type="molecule type" value="Genomic_DNA"/>
</dbReference>
<proteinExistence type="predicted"/>
<feature type="domain" description="O-methyltransferase C-terminal" evidence="5">
    <location>
        <begin position="136"/>
        <end position="343"/>
    </location>
</feature>
<feature type="domain" description="O-methyltransferase dimerisation" evidence="6">
    <location>
        <begin position="38"/>
        <end position="113"/>
    </location>
</feature>
<evidence type="ECO:0000313" key="8">
    <source>
        <dbReference type="EMBL" id="ORX08371.1"/>
    </source>
</evidence>
<evidence type="ECO:0000313" key="9">
    <source>
        <dbReference type="Proteomes" id="UP000193710"/>
    </source>
</evidence>
<dbReference type="GO" id="GO:0046983">
    <property type="term" value="F:protein dimerization activity"/>
    <property type="evidence" value="ECO:0007669"/>
    <property type="project" value="InterPro"/>
</dbReference>
<keyword evidence="1 7" id="KW-0489">Methyltransferase</keyword>
<protein>
    <submittedName>
        <fullName evidence="8">Hydroxyneurosporene methyltransferase</fullName>
    </submittedName>
    <submittedName>
        <fullName evidence="7">O-demethylpuromycin-O-methyltransferase</fullName>
    </submittedName>
</protein>
<feature type="active site" description="Proton acceptor" evidence="4">
    <location>
        <position position="272"/>
    </location>
</feature>
<evidence type="ECO:0000256" key="2">
    <source>
        <dbReference type="ARBA" id="ARBA00022679"/>
    </source>
</evidence>
<dbReference type="InterPro" id="IPR036388">
    <property type="entry name" value="WH-like_DNA-bd_sf"/>
</dbReference>
<evidence type="ECO:0000256" key="4">
    <source>
        <dbReference type="PIRSR" id="PIRSR005739-1"/>
    </source>
</evidence>
<dbReference type="Proteomes" id="UP000028880">
    <property type="component" value="Unassembled WGS sequence"/>
</dbReference>
<organism evidence="7">
    <name type="scientific">Mycobacterium triplex</name>
    <dbReference type="NCBI Taxonomy" id="47839"/>
    <lineage>
        <taxon>Bacteria</taxon>
        <taxon>Bacillati</taxon>
        <taxon>Actinomycetota</taxon>
        <taxon>Actinomycetes</taxon>
        <taxon>Mycobacteriales</taxon>
        <taxon>Mycobacteriaceae</taxon>
        <taxon>Mycobacterium</taxon>
        <taxon>Mycobacterium simiae complex</taxon>
    </lineage>
</organism>
<dbReference type="RefSeq" id="WP_036471195.1">
    <property type="nucleotide sequence ID" value="NZ_HG964446.1"/>
</dbReference>
<reference evidence="7" key="1">
    <citation type="journal article" date="2014" name="Genome Announc.">
        <title>Draft Genome Sequence of Mycobacterium triplex DSM 44626.</title>
        <authorList>
            <person name="Sassi M."/>
            <person name="Croce O."/>
            <person name="Robert C."/>
            <person name="Raoult D."/>
            <person name="Drancourt M."/>
        </authorList>
    </citation>
    <scope>NUCLEOTIDE SEQUENCE [LARGE SCALE GENOMIC DNA]</scope>
    <source>
        <strain evidence="7">DSM 44626</strain>
    </source>
</reference>
<dbReference type="Gene3D" id="3.40.50.150">
    <property type="entry name" value="Vaccinia Virus protein VP39"/>
    <property type="match status" value="1"/>
</dbReference>
<dbReference type="SUPFAM" id="SSF53335">
    <property type="entry name" value="S-adenosyl-L-methionine-dependent methyltransferases"/>
    <property type="match status" value="1"/>
</dbReference>